<protein>
    <submittedName>
        <fullName evidence="2">Uncharacterized protein</fullName>
    </submittedName>
</protein>
<evidence type="ECO:0000313" key="2">
    <source>
        <dbReference type="EMBL" id="KIM35456.1"/>
    </source>
</evidence>
<evidence type="ECO:0000256" key="1">
    <source>
        <dbReference type="SAM" id="MobiDB-lite"/>
    </source>
</evidence>
<feature type="region of interest" description="Disordered" evidence="1">
    <location>
        <begin position="105"/>
        <end position="145"/>
    </location>
</feature>
<proteinExistence type="predicted"/>
<reference evidence="2 3" key="1">
    <citation type="submission" date="2014-04" db="EMBL/GenBank/DDBJ databases">
        <authorList>
            <consortium name="DOE Joint Genome Institute"/>
            <person name="Kuo A."/>
            <person name="Gay G."/>
            <person name="Dore J."/>
            <person name="Kohler A."/>
            <person name="Nagy L.G."/>
            <person name="Floudas D."/>
            <person name="Copeland A."/>
            <person name="Barry K.W."/>
            <person name="Cichocki N."/>
            <person name="Veneault-Fourrey C."/>
            <person name="LaButti K."/>
            <person name="Lindquist E.A."/>
            <person name="Lipzen A."/>
            <person name="Lundell T."/>
            <person name="Morin E."/>
            <person name="Murat C."/>
            <person name="Sun H."/>
            <person name="Tunlid A."/>
            <person name="Henrissat B."/>
            <person name="Grigoriev I.V."/>
            <person name="Hibbett D.S."/>
            <person name="Martin F."/>
            <person name="Nordberg H.P."/>
            <person name="Cantor M.N."/>
            <person name="Hua S.X."/>
        </authorList>
    </citation>
    <scope>NUCLEOTIDE SEQUENCE [LARGE SCALE GENOMIC DNA]</scope>
    <source>
        <strain evidence="3">h7</strain>
    </source>
</reference>
<feature type="compositionally biased region" description="Polar residues" evidence="1">
    <location>
        <begin position="124"/>
        <end position="145"/>
    </location>
</feature>
<keyword evidence="3" id="KW-1185">Reference proteome</keyword>
<accession>A0A0C3BVL5</accession>
<gene>
    <name evidence="2" type="ORF">M413DRAFT_32481</name>
</gene>
<evidence type="ECO:0000313" key="3">
    <source>
        <dbReference type="Proteomes" id="UP000053424"/>
    </source>
</evidence>
<feature type="compositionally biased region" description="Polar residues" evidence="1">
    <location>
        <begin position="1"/>
        <end position="26"/>
    </location>
</feature>
<dbReference type="AlphaFoldDB" id="A0A0C3BVL5"/>
<dbReference type="Proteomes" id="UP000053424">
    <property type="component" value="Unassembled WGS sequence"/>
</dbReference>
<dbReference type="HOGENOM" id="CLU_1787089_0_0_1"/>
<dbReference type="EMBL" id="KN831820">
    <property type="protein sequence ID" value="KIM35456.1"/>
    <property type="molecule type" value="Genomic_DNA"/>
</dbReference>
<reference evidence="3" key="2">
    <citation type="submission" date="2015-01" db="EMBL/GenBank/DDBJ databases">
        <title>Evolutionary Origins and Diversification of the Mycorrhizal Mutualists.</title>
        <authorList>
            <consortium name="DOE Joint Genome Institute"/>
            <consortium name="Mycorrhizal Genomics Consortium"/>
            <person name="Kohler A."/>
            <person name="Kuo A."/>
            <person name="Nagy L.G."/>
            <person name="Floudas D."/>
            <person name="Copeland A."/>
            <person name="Barry K.W."/>
            <person name="Cichocki N."/>
            <person name="Veneault-Fourrey C."/>
            <person name="LaButti K."/>
            <person name="Lindquist E.A."/>
            <person name="Lipzen A."/>
            <person name="Lundell T."/>
            <person name="Morin E."/>
            <person name="Murat C."/>
            <person name="Riley R."/>
            <person name="Ohm R."/>
            <person name="Sun H."/>
            <person name="Tunlid A."/>
            <person name="Henrissat B."/>
            <person name="Grigoriev I.V."/>
            <person name="Hibbett D.S."/>
            <person name="Martin F."/>
        </authorList>
    </citation>
    <scope>NUCLEOTIDE SEQUENCE [LARGE SCALE GENOMIC DNA]</scope>
    <source>
        <strain evidence="3">h7</strain>
    </source>
</reference>
<feature type="region of interest" description="Disordered" evidence="1">
    <location>
        <begin position="1"/>
        <end position="28"/>
    </location>
</feature>
<name>A0A0C3BVL5_HEBCY</name>
<organism evidence="2 3">
    <name type="scientific">Hebeloma cylindrosporum</name>
    <dbReference type="NCBI Taxonomy" id="76867"/>
    <lineage>
        <taxon>Eukaryota</taxon>
        <taxon>Fungi</taxon>
        <taxon>Dikarya</taxon>
        <taxon>Basidiomycota</taxon>
        <taxon>Agaricomycotina</taxon>
        <taxon>Agaricomycetes</taxon>
        <taxon>Agaricomycetidae</taxon>
        <taxon>Agaricales</taxon>
        <taxon>Agaricineae</taxon>
        <taxon>Hymenogastraceae</taxon>
        <taxon>Hebeloma</taxon>
    </lineage>
</organism>
<sequence>MSNVPQYSKQMETTYQLPYPADSSTPPKRLRGVRRTILRFQGVIGMALPPDIPSDSVPHKEDIDDTNLLLSIHLEDVTGSGPLLDQHPDSYGQLSDSRIACVSRSNDPQLVVDSEELKQPEPFPQSSSSRGDNTMSSLIGEQYHN</sequence>